<dbReference type="Proteomes" id="UP000674938">
    <property type="component" value="Unassembled WGS sequence"/>
</dbReference>
<dbReference type="InterPro" id="IPR008902">
    <property type="entry name" value="Rhamnosid_concanavalin"/>
</dbReference>
<dbReference type="PIRSF" id="PIRSF010631">
    <property type="entry name" value="A-rhamnsds"/>
    <property type="match status" value="1"/>
</dbReference>
<dbReference type="GO" id="GO:0030596">
    <property type="term" value="F:alpha-L-rhamnosidase activity"/>
    <property type="evidence" value="ECO:0007669"/>
    <property type="project" value="UniProtKB-EC"/>
</dbReference>
<evidence type="ECO:0000259" key="4">
    <source>
        <dbReference type="Pfam" id="PF05592"/>
    </source>
</evidence>
<dbReference type="Gene3D" id="2.60.40.10">
    <property type="entry name" value="Immunoglobulins"/>
    <property type="match status" value="1"/>
</dbReference>
<dbReference type="Pfam" id="PF17389">
    <property type="entry name" value="Bac_rhamnosid6H"/>
    <property type="match status" value="1"/>
</dbReference>
<dbReference type="InterPro" id="IPR035398">
    <property type="entry name" value="Bac_rhamnosid_C"/>
</dbReference>
<comment type="catalytic activity">
    <reaction evidence="1">
        <text>Hydrolysis of terminal non-reducing alpha-L-rhamnose residues in alpha-L-rhamnosides.</text>
        <dbReference type="EC" id="3.2.1.40"/>
    </reaction>
</comment>
<protein>
    <recommendedName>
        <fullName evidence="2">alpha-L-rhamnosidase</fullName>
        <ecNumber evidence="2">3.2.1.40</ecNumber>
    </recommendedName>
</protein>
<evidence type="ECO:0000259" key="7">
    <source>
        <dbReference type="Pfam" id="PF17390"/>
    </source>
</evidence>
<dbReference type="EC" id="3.2.1.40" evidence="2"/>
<dbReference type="Pfam" id="PF25788">
    <property type="entry name" value="Ig_Rha78A_N"/>
    <property type="match status" value="1"/>
</dbReference>
<dbReference type="SUPFAM" id="SSF49785">
    <property type="entry name" value="Galactose-binding domain-like"/>
    <property type="match status" value="1"/>
</dbReference>
<gene>
    <name evidence="8" type="ORF">I6N95_12845</name>
</gene>
<proteinExistence type="predicted"/>
<dbReference type="Pfam" id="PF05592">
    <property type="entry name" value="Bac_rhamnosid"/>
    <property type="match status" value="1"/>
</dbReference>
<keyword evidence="3 8" id="KW-0378">Hydrolase</keyword>
<dbReference type="InterPro" id="IPR008979">
    <property type="entry name" value="Galactose-bd-like_sf"/>
</dbReference>
<dbReference type="Pfam" id="PF17390">
    <property type="entry name" value="Bac_rhamnosid_C"/>
    <property type="match status" value="1"/>
</dbReference>
<dbReference type="GO" id="GO:0005975">
    <property type="term" value="P:carbohydrate metabolic process"/>
    <property type="evidence" value="ECO:0007669"/>
    <property type="project" value="InterPro"/>
</dbReference>
<evidence type="ECO:0000313" key="8">
    <source>
        <dbReference type="EMBL" id="MBP1041900.1"/>
    </source>
</evidence>
<dbReference type="InterPro" id="IPR035396">
    <property type="entry name" value="Bac_rhamnosid6H"/>
</dbReference>
<dbReference type="RefSeq" id="WP_209528577.1">
    <property type="nucleotide sequence ID" value="NZ_JAEEGA010000008.1"/>
</dbReference>
<organism evidence="8 9">
    <name type="scientific">Vagococcus allomyrinae</name>
    <dbReference type="NCBI Taxonomy" id="2794353"/>
    <lineage>
        <taxon>Bacteria</taxon>
        <taxon>Bacillati</taxon>
        <taxon>Bacillota</taxon>
        <taxon>Bacilli</taxon>
        <taxon>Lactobacillales</taxon>
        <taxon>Enterococcaceae</taxon>
        <taxon>Vagococcus</taxon>
    </lineage>
</organism>
<dbReference type="Gene3D" id="2.60.120.260">
    <property type="entry name" value="Galactose-binding domain-like"/>
    <property type="match status" value="3"/>
</dbReference>
<dbReference type="AlphaFoldDB" id="A0A940P6E6"/>
<feature type="domain" description="Alpha-L-rhamnosidase six-hairpin glycosidase" evidence="6">
    <location>
        <begin position="595"/>
        <end position="941"/>
    </location>
</feature>
<feature type="domain" description="Bacterial alpha-L-rhamnosidase N-terminal" evidence="5">
    <location>
        <begin position="298"/>
        <end position="469"/>
    </location>
</feature>
<dbReference type="PANTHER" id="PTHR33307:SF6">
    <property type="entry name" value="ALPHA-RHAMNOSIDASE (EUROFUNG)-RELATED"/>
    <property type="match status" value="1"/>
</dbReference>
<dbReference type="SUPFAM" id="SSF48208">
    <property type="entry name" value="Six-hairpin glycosidases"/>
    <property type="match status" value="1"/>
</dbReference>
<dbReference type="Gene3D" id="1.50.10.10">
    <property type="match status" value="1"/>
</dbReference>
<evidence type="ECO:0000313" key="9">
    <source>
        <dbReference type="Proteomes" id="UP000674938"/>
    </source>
</evidence>
<dbReference type="PANTHER" id="PTHR33307">
    <property type="entry name" value="ALPHA-RHAMNOSIDASE (EUROFUNG)"/>
    <property type="match status" value="1"/>
</dbReference>
<name>A0A940P6E6_9ENTE</name>
<dbReference type="Pfam" id="PF08531">
    <property type="entry name" value="Bac_rhamnosid_N"/>
    <property type="match status" value="1"/>
</dbReference>
<accession>A0A940P6E6</accession>
<sequence length="1056" mass="119826">MQTSVCHMNVPLGIDIPPVFSWIPTIEKRGDAQSAYRLIISSTDELVLAEEGDVWDSGVVLSSVFTEVPYGGKPLRSKTNYFWQVIVYCGERVQKSQVESFRTGIFRQDEWEGVWIGEKERNVLSLAGANWIGMSSGAETSYFRKRLPVADKAIKRLTIGLKGNDTVTLYVNGTILGTQAYRYTGVQYDVTKLLNSEENLIAILAQRTPARPDGVIVKVKIEYSDGTMSTLVSDDSWQVSNKCVDDWQELSFVEKAGEWQRATQLGLFGEGEWGDNISLESEGNRAAVRLRKVFHTTKELNAAYVSICGLGFFDLTINGQQVDNSVMNPFNSQFDRRVLYRTFDVGNLVQKGENAIGIELGNGFYNEIGGVWNWATASWRDNPKARLNLELYYSDGSSETVATDESWKVSTDGPITDNSYYYGEIYDARKEQRDWNNASYDDSKWHFAKAVKEPAPLRAQLKAPVREMESFKPKAIQRLADKSYLISGQEMVAGWLELSQIDEVAGTEITITYGQSLNEDGTVKRYGGADGEIAFWWPHRYLQQDKYICKGGGKEQFKPKYSYKGHQYIQIEGLTTELTEENITIFRTTNDIATISYFDSSNELFNHLHQMMKRAMANNFHGDHCDPVIEKIGWTGDANVSLDCLMFNYDMRGSLIGWLETMADGFDKYGIVPLVAPTANWGIENYVVWNSLFVYGVQYLEKHYGVSDYVIRQYPVMSRYTLGQIDVLRKNDWIWPADELGDWVAPIGGSDPAVAYNENTSEGSGITGTAMIYGVIGYMEQLAEKMNLVGDMNYYRDIRRKIYQAFQQAYYKADLGRYQTNTWNQIGRRTRYRQSDNLVALAFDLVPENHRSRVVAHLVADIQEKGEHLDTGCVGTRYLLPVLSNYGYSELAYRIANKQTYPSWGYWVANGASSTWEMWEKTTRSYDHYFLGTYDEWFYSHLAGIQQIKNGYEKLIIKPEFSIALEHVTCEIDTVRGKLVVAWQRLDTNKLLCHITIPFGSSAQVVFPFGETSIQLDGKSLSNEIQGVKKTIYEASETIIIAEAGDYQFSCVEPLV</sequence>
<dbReference type="EMBL" id="JAEEGA010000008">
    <property type="protein sequence ID" value="MBP1041900.1"/>
    <property type="molecule type" value="Genomic_DNA"/>
</dbReference>
<feature type="domain" description="Alpha-L-rhamnosidase C-terminal" evidence="7">
    <location>
        <begin position="944"/>
        <end position="1013"/>
    </location>
</feature>
<evidence type="ECO:0000259" key="5">
    <source>
        <dbReference type="Pfam" id="PF08531"/>
    </source>
</evidence>
<dbReference type="InterPro" id="IPR013783">
    <property type="entry name" value="Ig-like_fold"/>
</dbReference>
<dbReference type="InterPro" id="IPR013737">
    <property type="entry name" value="Bac_rhamnosid_N"/>
</dbReference>
<dbReference type="Gene3D" id="2.60.420.10">
    <property type="entry name" value="Maltose phosphorylase, domain 3"/>
    <property type="match status" value="1"/>
</dbReference>
<dbReference type="InterPro" id="IPR016007">
    <property type="entry name" value="Alpha_rhamnosid"/>
</dbReference>
<comment type="caution">
    <text evidence="8">The sequence shown here is derived from an EMBL/GenBank/DDBJ whole genome shotgun (WGS) entry which is preliminary data.</text>
</comment>
<dbReference type="InterPro" id="IPR012341">
    <property type="entry name" value="6hp_glycosidase-like_sf"/>
</dbReference>
<feature type="domain" description="Alpha-L-rhamnosidase concanavalin-like" evidence="4">
    <location>
        <begin position="481"/>
        <end position="584"/>
    </location>
</feature>
<keyword evidence="9" id="KW-1185">Reference proteome</keyword>
<evidence type="ECO:0000256" key="1">
    <source>
        <dbReference type="ARBA" id="ARBA00001445"/>
    </source>
</evidence>
<dbReference type="InterPro" id="IPR008928">
    <property type="entry name" value="6-hairpin_glycosidase_sf"/>
</dbReference>
<evidence type="ECO:0000256" key="2">
    <source>
        <dbReference type="ARBA" id="ARBA00012652"/>
    </source>
</evidence>
<evidence type="ECO:0000259" key="6">
    <source>
        <dbReference type="Pfam" id="PF17389"/>
    </source>
</evidence>
<evidence type="ECO:0000256" key="3">
    <source>
        <dbReference type="ARBA" id="ARBA00022801"/>
    </source>
</evidence>
<reference evidence="8" key="1">
    <citation type="submission" date="2020-12" db="EMBL/GenBank/DDBJ databases">
        <title>Vagococcus allomyrinae sp. nov. and Enterococcus lavae sp. nov., isolated from the larvae of Allomyrina dichotoma.</title>
        <authorList>
            <person name="Lee S.D."/>
        </authorList>
    </citation>
    <scope>NUCLEOTIDE SEQUENCE</scope>
    <source>
        <strain evidence="8">BWB3-3</strain>
    </source>
</reference>